<comment type="caution">
    <text evidence="1">The sequence shown here is derived from an EMBL/GenBank/DDBJ whole genome shotgun (WGS) entry which is preliminary data.</text>
</comment>
<keyword evidence="2" id="KW-1185">Reference proteome</keyword>
<dbReference type="EMBL" id="SODL02000002">
    <property type="protein sequence ID" value="MCP2367515.1"/>
    <property type="molecule type" value="Genomic_DNA"/>
</dbReference>
<sequence length="59" mass="6363">MNIYQIVPGGAAGAALRVEASMIARAHAFWVHFDGHPSSVTRWADSVRASWVPARKAGM</sequence>
<protein>
    <submittedName>
        <fullName evidence="1">Uncharacterized protein</fullName>
    </submittedName>
</protein>
<organism evidence="1 2">
    <name type="scientific">Agromyces flavus</name>
    <dbReference type="NCBI Taxonomy" id="589382"/>
    <lineage>
        <taxon>Bacteria</taxon>
        <taxon>Bacillati</taxon>
        <taxon>Actinomycetota</taxon>
        <taxon>Actinomycetes</taxon>
        <taxon>Micrococcales</taxon>
        <taxon>Microbacteriaceae</taxon>
        <taxon>Agromyces</taxon>
    </lineage>
</organism>
<dbReference type="Proteomes" id="UP000893823">
    <property type="component" value="Unassembled WGS sequence"/>
</dbReference>
<accession>A0ABT1KLW9</accession>
<proteinExistence type="predicted"/>
<reference evidence="1" key="1">
    <citation type="submission" date="2022-06" db="EMBL/GenBank/DDBJ databases">
        <title>Genomic Encyclopedia of Type Strains, Phase III (KMG-III): the genomes of soil and plant-associated and newly described type strains.</title>
        <authorList>
            <person name="Whitman W."/>
        </authorList>
    </citation>
    <scope>NUCLEOTIDE SEQUENCE</scope>
    <source>
        <strain evidence="1">CPCC 202695</strain>
    </source>
</reference>
<evidence type="ECO:0000313" key="1">
    <source>
        <dbReference type="EMBL" id="MCP2367515.1"/>
    </source>
</evidence>
<dbReference type="RefSeq" id="WP_133988495.1">
    <property type="nucleotide sequence ID" value="NZ_LT629755.1"/>
</dbReference>
<gene>
    <name evidence="1" type="ORF">BCL57_001669</name>
</gene>
<name>A0ABT1KLW9_9MICO</name>
<evidence type="ECO:0000313" key="2">
    <source>
        <dbReference type="Proteomes" id="UP000893823"/>
    </source>
</evidence>